<feature type="domain" description="RNase H type-2" evidence="17">
    <location>
        <begin position="12"/>
        <end position="213"/>
    </location>
</feature>
<dbReference type="HAMAP" id="MF_00052_B">
    <property type="entry name" value="RNase_HII_B"/>
    <property type="match status" value="1"/>
</dbReference>
<dbReference type="PROSITE" id="PS51975">
    <property type="entry name" value="RNASE_H_2"/>
    <property type="match status" value="1"/>
</dbReference>
<dbReference type="RefSeq" id="WP_138324369.1">
    <property type="nucleotide sequence ID" value="NZ_VCDI01000001.1"/>
</dbReference>
<evidence type="ECO:0000256" key="12">
    <source>
        <dbReference type="ARBA" id="ARBA00022801"/>
    </source>
</evidence>
<comment type="function">
    <text evidence="3 14 16">Endonuclease that specifically degrades the RNA of RNA-DNA hybrids.</text>
</comment>
<feature type="binding site" evidence="14 15">
    <location>
        <position position="19"/>
    </location>
    <ligand>
        <name>a divalent metal cation</name>
        <dbReference type="ChEBI" id="CHEBI:60240"/>
    </ligand>
</feature>
<keyword evidence="19" id="KW-1185">Reference proteome</keyword>
<keyword evidence="9 14" id="KW-0540">Nuclease</keyword>
<feature type="binding site" evidence="14 15">
    <location>
        <position position="114"/>
    </location>
    <ligand>
        <name>a divalent metal cation</name>
        <dbReference type="ChEBI" id="CHEBI:60240"/>
    </ligand>
</feature>
<evidence type="ECO:0000256" key="2">
    <source>
        <dbReference type="ARBA" id="ARBA00001946"/>
    </source>
</evidence>
<dbReference type="GO" id="GO:0043137">
    <property type="term" value="P:DNA replication, removal of RNA primer"/>
    <property type="evidence" value="ECO:0007669"/>
    <property type="project" value="TreeGrafter"/>
</dbReference>
<dbReference type="GO" id="GO:0032299">
    <property type="term" value="C:ribonuclease H2 complex"/>
    <property type="evidence" value="ECO:0007669"/>
    <property type="project" value="TreeGrafter"/>
</dbReference>
<dbReference type="NCBIfam" id="NF000595">
    <property type="entry name" value="PRK00015.1-3"/>
    <property type="match status" value="1"/>
</dbReference>
<evidence type="ECO:0000256" key="15">
    <source>
        <dbReference type="PROSITE-ProRule" id="PRU01319"/>
    </source>
</evidence>
<protein>
    <recommendedName>
        <fullName evidence="7 14">Ribonuclease HII</fullName>
        <shortName evidence="14">RNase HII</shortName>
        <ecNumber evidence="6 14">3.1.26.4</ecNumber>
    </recommendedName>
</protein>
<dbReference type="CDD" id="cd07182">
    <property type="entry name" value="RNase_HII_bacteria_HII_like"/>
    <property type="match status" value="1"/>
</dbReference>
<dbReference type="InterPro" id="IPR001352">
    <property type="entry name" value="RNase_HII/HIII"/>
</dbReference>
<evidence type="ECO:0000256" key="4">
    <source>
        <dbReference type="ARBA" id="ARBA00004496"/>
    </source>
</evidence>
<comment type="cofactor">
    <cofactor evidence="2">
        <name>Mg(2+)</name>
        <dbReference type="ChEBI" id="CHEBI:18420"/>
    </cofactor>
</comment>
<evidence type="ECO:0000256" key="5">
    <source>
        <dbReference type="ARBA" id="ARBA00007383"/>
    </source>
</evidence>
<evidence type="ECO:0000313" key="19">
    <source>
        <dbReference type="Proteomes" id="UP000305654"/>
    </source>
</evidence>
<evidence type="ECO:0000256" key="11">
    <source>
        <dbReference type="ARBA" id="ARBA00022759"/>
    </source>
</evidence>
<reference evidence="18 19" key="1">
    <citation type="submission" date="2019-05" db="EMBL/GenBank/DDBJ databases">
        <authorList>
            <person name="Pankratov T."/>
            <person name="Grouzdev D."/>
        </authorList>
    </citation>
    <scope>NUCLEOTIDE SEQUENCE [LARGE SCALE GENOMIC DNA]</scope>
    <source>
        <strain evidence="18 19">KEBCLARHB70R</strain>
    </source>
</reference>
<evidence type="ECO:0000256" key="6">
    <source>
        <dbReference type="ARBA" id="ARBA00012180"/>
    </source>
</evidence>
<dbReference type="GO" id="GO:0005737">
    <property type="term" value="C:cytoplasm"/>
    <property type="evidence" value="ECO:0007669"/>
    <property type="project" value="UniProtKB-SubCell"/>
</dbReference>
<comment type="cofactor">
    <cofactor evidence="14 15">
        <name>Mn(2+)</name>
        <dbReference type="ChEBI" id="CHEBI:29035"/>
    </cofactor>
    <cofactor evidence="14 15">
        <name>Mg(2+)</name>
        <dbReference type="ChEBI" id="CHEBI:18420"/>
    </cofactor>
    <text evidence="14 15">Manganese or magnesium. Binds 1 divalent metal ion per monomer in the absence of substrate. May bind a second metal ion after substrate binding.</text>
</comment>
<dbReference type="GO" id="GO:0004523">
    <property type="term" value="F:RNA-DNA hybrid ribonuclease activity"/>
    <property type="evidence" value="ECO:0007669"/>
    <property type="project" value="UniProtKB-UniRule"/>
</dbReference>
<comment type="catalytic activity">
    <reaction evidence="1 14 15 16">
        <text>Endonucleolytic cleavage to 5'-phosphomonoester.</text>
        <dbReference type="EC" id="3.1.26.4"/>
    </reaction>
</comment>
<comment type="subcellular location">
    <subcellularLocation>
        <location evidence="4 14">Cytoplasm</location>
    </subcellularLocation>
</comment>
<evidence type="ECO:0000256" key="10">
    <source>
        <dbReference type="ARBA" id="ARBA00022723"/>
    </source>
</evidence>
<evidence type="ECO:0000256" key="14">
    <source>
        <dbReference type="HAMAP-Rule" id="MF_00052"/>
    </source>
</evidence>
<evidence type="ECO:0000256" key="16">
    <source>
        <dbReference type="RuleBase" id="RU003515"/>
    </source>
</evidence>
<evidence type="ECO:0000256" key="3">
    <source>
        <dbReference type="ARBA" id="ARBA00004065"/>
    </source>
</evidence>
<keyword evidence="10 14" id="KW-0479">Metal-binding</keyword>
<dbReference type="InterPro" id="IPR036397">
    <property type="entry name" value="RNaseH_sf"/>
</dbReference>
<evidence type="ECO:0000256" key="7">
    <source>
        <dbReference type="ARBA" id="ARBA00019179"/>
    </source>
</evidence>
<dbReference type="SUPFAM" id="SSF53098">
    <property type="entry name" value="Ribonuclease H-like"/>
    <property type="match status" value="1"/>
</dbReference>
<dbReference type="AlphaFoldDB" id="A0A5R9JFC4"/>
<keyword evidence="13 14" id="KW-0464">Manganese</keyword>
<dbReference type="EC" id="3.1.26.4" evidence="6 14"/>
<gene>
    <name evidence="14" type="primary">rnhB</name>
    <name evidence="18" type="ORF">FE263_02580</name>
</gene>
<name>A0A5R9JFC4_9PROT</name>
<dbReference type="GO" id="GO:0003723">
    <property type="term" value="F:RNA binding"/>
    <property type="evidence" value="ECO:0007669"/>
    <property type="project" value="UniProtKB-UniRule"/>
</dbReference>
<organism evidence="18 19">
    <name type="scientific">Lichenicoccus roseus</name>
    <dbReference type="NCBI Taxonomy" id="2683649"/>
    <lineage>
        <taxon>Bacteria</taxon>
        <taxon>Pseudomonadati</taxon>
        <taxon>Pseudomonadota</taxon>
        <taxon>Alphaproteobacteria</taxon>
        <taxon>Acetobacterales</taxon>
        <taxon>Acetobacteraceae</taxon>
        <taxon>Lichenicoccus</taxon>
    </lineage>
</organism>
<keyword evidence="12 14" id="KW-0378">Hydrolase</keyword>
<keyword evidence="11 14" id="KW-0255">Endonuclease</keyword>
<evidence type="ECO:0000256" key="9">
    <source>
        <dbReference type="ARBA" id="ARBA00022722"/>
    </source>
</evidence>
<dbReference type="EMBL" id="VCDI01000001">
    <property type="protein sequence ID" value="TLU74116.1"/>
    <property type="molecule type" value="Genomic_DNA"/>
</dbReference>
<evidence type="ECO:0000313" key="18">
    <source>
        <dbReference type="EMBL" id="TLU74116.1"/>
    </source>
</evidence>
<dbReference type="InterPro" id="IPR012337">
    <property type="entry name" value="RNaseH-like_sf"/>
</dbReference>
<dbReference type="InterPro" id="IPR022898">
    <property type="entry name" value="RNase_HII"/>
</dbReference>
<evidence type="ECO:0000256" key="1">
    <source>
        <dbReference type="ARBA" id="ARBA00000077"/>
    </source>
</evidence>
<dbReference type="GO" id="GO:0030145">
    <property type="term" value="F:manganese ion binding"/>
    <property type="evidence" value="ECO:0007669"/>
    <property type="project" value="UniProtKB-UniRule"/>
</dbReference>
<dbReference type="Pfam" id="PF01351">
    <property type="entry name" value="RNase_HII"/>
    <property type="match status" value="1"/>
</dbReference>
<sequence>MPDYTRERRHGGRVAGVDEVGRGPLAGPVLAAAVVFGNGVPRRLSRLIDDSKKLSADDRETALAALRRCGGIEIGIGAASVAEIGRLNILHASMLAMRRAVLRLPAPPDLALVDGNRIPSLDCPAECVIGGDALCLSIAAASIVAKVVRDRLMSRLAARLPHYGWERNAGYGTSLHRAALLDRGPSRHHREGFGLVRELALLAGRDMPDSGRQVLAGAALVPAGP</sequence>
<accession>A0A5R9JFC4</accession>
<evidence type="ECO:0000256" key="8">
    <source>
        <dbReference type="ARBA" id="ARBA00022490"/>
    </source>
</evidence>
<comment type="caution">
    <text evidence="18">The sequence shown here is derived from an EMBL/GenBank/DDBJ whole genome shotgun (WGS) entry which is preliminary data.</text>
</comment>
<dbReference type="PANTHER" id="PTHR10954:SF18">
    <property type="entry name" value="RIBONUCLEASE HII"/>
    <property type="match status" value="1"/>
</dbReference>
<evidence type="ECO:0000256" key="13">
    <source>
        <dbReference type="ARBA" id="ARBA00023211"/>
    </source>
</evidence>
<dbReference type="GO" id="GO:0006298">
    <property type="term" value="P:mismatch repair"/>
    <property type="evidence" value="ECO:0007669"/>
    <property type="project" value="TreeGrafter"/>
</dbReference>
<proteinExistence type="inferred from homology"/>
<evidence type="ECO:0000259" key="17">
    <source>
        <dbReference type="PROSITE" id="PS51975"/>
    </source>
</evidence>
<dbReference type="InterPro" id="IPR024567">
    <property type="entry name" value="RNase_HII/HIII_dom"/>
</dbReference>
<feature type="binding site" evidence="14 15">
    <location>
        <position position="18"/>
    </location>
    <ligand>
        <name>a divalent metal cation</name>
        <dbReference type="ChEBI" id="CHEBI:60240"/>
    </ligand>
</feature>
<dbReference type="OrthoDB" id="9803420at2"/>
<keyword evidence="8 14" id="KW-0963">Cytoplasm</keyword>
<dbReference type="PANTHER" id="PTHR10954">
    <property type="entry name" value="RIBONUCLEASE H2 SUBUNIT A"/>
    <property type="match status" value="1"/>
</dbReference>
<dbReference type="Proteomes" id="UP000305654">
    <property type="component" value="Unassembled WGS sequence"/>
</dbReference>
<dbReference type="Gene3D" id="3.30.420.10">
    <property type="entry name" value="Ribonuclease H-like superfamily/Ribonuclease H"/>
    <property type="match status" value="1"/>
</dbReference>
<comment type="similarity">
    <text evidence="5 14 16">Belongs to the RNase HII family.</text>
</comment>